<accession>A0A397JXY0</accession>
<dbReference type="EMBL" id="PQFF01000005">
    <property type="protein sequence ID" value="RHZ90124.1"/>
    <property type="molecule type" value="Genomic_DNA"/>
</dbReference>
<dbReference type="AlphaFoldDB" id="A0A397JXY0"/>
<protein>
    <submittedName>
        <fullName evidence="1">Uncharacterized protein</fullName>
    </submittedName>
</protein>
<organism evidence="1 2">
    <name type="scientific">Diversispora epigaea</name>
    <dbReference type="NCBI Taxonomy" id="1348612"/>
    <lineage>
        <taxon>Eukaryota</taxon>
        <taxon>Fungi</taxon>
        <taxon>Fungi incertae sedis</taxon>
        <taxon>Mucoromycota</taxon>
        <taxon>Glomeromycotina</taxon>
        <taxon>Glomeromycetes</taxon>
        <taxon>Diversisporales</taxon>
        <taxon>Diversisporaceae</taxon>
        <taxon>Diversispora</taxon>
    </lineage>
</organism>
<evidence type="ECO:0000313" key="2">
    <source>
        <dbReference type="Proteomes" id="UP000266861"/>
    </source>
</evidence>
<evidence type="ECO:0000313" key="1">
    <source>
        <dbReference type="EMBL" id="RHZ90124.1"/>
    </source>
</evidence>
<gene>
    <name evidence="1" type="ORF">Glove_7g50</name>
</gene>
<proteinExistence type="predicted"/>
<reference evidence="1 2" key="1">
    <citation type="submission" date="2018-08" db="EMBL/GenBank/DDBJ databases">
        <title>Genome and evolution of the arbuscular mycorrhizal fungus Diversispora epigaea (formerly Glomus versiforme) and its bacterial endosymbionts.</title>
        <authorList>
            <person name="Sun X."/>
            <person name="Fei Z."/>
            <person name="Harrison M."/>
        </authorList>
    </citation>
    <scope>NUCLEOTIDE SEQUENCE [LARGE SCALE GENOMIC DNA]</scope>
    <source>
        <strain evidence="1 2">IT104</strain>
    </source>
</reference>
<dbReference type="Proteomes" id="UP000266861">
    <property type="component" value="Unassembled WGS sequence"/>
</dbReference>
<comment type="caution">
    <text evidence="1">The sequence shown here is derived from an EMBL/GenBank/DDBJ whole genome shotgun (WGS) entry which is preliminary data.</text>
</comment>
<name>A0A397JXY0_9GLOM</name>
<sequence>MKKREIFLLSFCDWYPGGRIVFCKFIRKFCPVRIAIFEIPSYNEKECLDFKNNILKLLYSSYFEIDDKFVKEHIYNDRDKDLMAYKEDFDFLVCCKYRSSRKIGFNDVERVFLLQILTIAKE</sequence>
<keyword evidence="2" id="KW-1185">Reference proteome</keyword>